<sequence>MFKTVMGAVAALSMIAVPTMASAATNPAAPLSVSSSVRSGTAASHKNGIAGGSGVVIALGIVAGIIAIGVIAATKNDNVNTPVSR</sequence>
<dbReference type="Proteomes" id="UP000318413">
    <property type="component" value="Unassembled WGS sequence"/>
</dbReference>
<protein>
    <submittedName>
        <fullName evidence="3">Uncharacterized protein</fullName>
    </submittedName>
</protein>
<proteinExistence type="predicted"/>
<keyword evidence="1" id="KW-1133">Transmembrane helix</keyword>
<accession>A0A502CH81</accession>
<name>A0A502CH81_9SPHN</name>
<feature type="chain" id="PRO_5021355248" evidence="2">
    <location>
        <begin position="24"/>
        <end position="85"/>
    </location>
</feature>
<dbReference type="AlphaFoldDB" id="A0A502CH81"/>
<keyword evidence="1" id="KW-0472">Membrane</keyword>
<keyword evidence="2" id="KW-0732">Signal</keyword>
<evidence type="ECO:0000256" key="2">
    <source>
        <dbReference type="SAM" id="SignalP"/>
    </source>
</evidence>
<gene>
    <name evidence="3" type="ORF">EAH84_06580</name>
</gene>
<reference evidence="3 4" key="1">
    <citation type="journal article" date="2019" name="Environ. Microbiol.">
        <title>Species interactions and distinct microbial communities in high Arctic permafrost affected cryosols are associated with the CH4 and CO2 gas fluxes.</title>
        <authorList>
            <person name="Altshuler I."/>
            <person name="Hamel J."/>
            <person name="Turney S."/>
            <person name="Magnuson E."/>
            <person name="Levesque R."/>
            <person name="Greer C."/>
            <person name="Whyte L.G."/>
        </authorList>
    </citation>
    <scope>NUCLEOTIDE SEQUENCE [LARGE SCALE GENOMIC DNA]</scope>
    <source>
        <strain evidence="3 4">S5.1</strain>
    </source>
</reference>
<dbReference type="EMBL" id="RCZK01000004">
    <property type="protein sequence ID" value="TPG13075.1"/>
    <property type="molecule type" value="Genomic_DNA"/>
</dbReference>
<keyword evidence="4" id="KW-1185">Reference proteome</keyword>
<keyword evidence="1" id="KW-0812">Transmembrane</keyword>
<feature type="signal peptide" evidence="2">
    <location>
        <begin position="1"/>
        <end position="23"/>
    </location>
</feature>
<evidence type="ECO:0000313" key="4">
    <source>
        <dbReference type="Proteomes" id="UP000318413"/>
    </source>
</evidence>
<evidence type="ECO:0000313" key="3">
    <source>
        <dbReference type="EMBL" id="TPG13075.1"/>
    </source>
</evidence>
<evidence type="ECO:0000256" key="1">
    <source>
        <dbReference type="SAM" id="Phobius"/>
    </source>
</evidence>
<comment type="caution">
    <text evidence="3">The sequence shown here is derived from an EMBL/GenBank/DDBJ whole genome shotgun (WGS) entry which is preliminary data.</text>
</comment>
<feature type="transmembrane region" description="Helical" evidence="1">
    <location>
        <begin position="47"/>
        <end position="72"/>
    </location>
</feature>
<organism evidence="3 4">
    <name type="scientific">Sphingomonas oligophenolica</name>
    <dbReference type="NCBI Taxonomy" id="301154"/>
    <lineage>
        <taxon>Bacteria</taxon>
        <taxon>Pseudomonadati</taxon>
        <taxon>Pseudomonadota</taxon>
        <taxon>Alphaproteobacteria</taxon>
        <taxon>Sphingomonadales</taxon>
        <taxon>Sphingomonadaceae</taxon>
        <taxon>Sphingomonas</taxon>
    </lineage>
</organism>